<proteinExistence type="predicted"/>
<reference evidence="1" key="2">
    <citation type="journal article" date="2022" name="New Phytol.">
        <title>Evolutionary transition to the ectomycorrhizal habit in the genomes of a hyperdiverse lineage of mushroom-forming fungi.</title>
        <authorList>
            <person name="Looney B."/>
            <person name="Miyauchi S."/>
            <person name="Morin E."/>
            <person name="Drula E."/>
            <person name="Courty P.E."/>
            <person name="Kohler A."/>
            <person name="Kuo A."/>
            <person name="LaButti K."/>
            <person name="Pangilinan J."/>
            <person name="Lipzen A."/>
            <person name="Riley R."/>
            <person name="Andreopoulos W."/>
            <person name="He G."/>
            <person name="Johnson J."/>
            <person name="Nolan M."/>
            <person name="Tritt A."/>
            <person name="Barry K.W."/>
            <person name="Grigoriev I.V."/>
            <person name="Nagy L.G."/>
            <person name="Hibbett D."/>
            <person name="Henrissat B."/>
            <person name="Matheny P.B."/>
            <person name="Labbe J."/>
            <person name="Martin F.M."/>
        </authorList>
    </citation>
    <scope>NUCLEOTIDE SEQUENCE</scope>
    <source>
        <strain evidence="1">HHB10654</strain>
    </source>
</reference>
<dbReference type="Proteomes" id="UP000814140">
    <property type="component" value="Unassembled WGS sequence"/>
</dbReference>
<reference evidence="1" key="1">
    <citation type="submission" date="2021-03" db="EMBL/GenBank/DDBJ databases">
        <authorList>
            <consortium name="DOE Joint Genome Institute"/>
            <person name="Ahrendt S."/>
            <person name="Looney B.P."/>
            <person name="Miyauchi S."/>
            <person name="Morin E."/>
            <person name="Drula E."/>
            <person name="Courty P.E."/>
            <person name="Chicoki N."/>
            <person name="Fauchery L."/>
            <person name="Kohler A."/>
            <person name="Kuo A."/>
            <person name="Labutti K."/>
            <person name="Pangilinan J."/>
            <person name="Lipzen A."/>
            <person name="Riley R."/>
            <person name="Andreopoulos W."/>
            <person name="He G."/>
            <person name="Johnson J."/>
            <person name="Barry K.W."/>
            <person name="Grigoriev I.V."/>
            <person name="Nagy L."/>
            <person name="Hibbett D."/>
            <person name="Henrissat B."/>
            <person name="Matheny P.B."/>
            <person name="Labbe J."/>
            <person name="Martin F."/>
        </authorList>
    </citation>
    <scope>NUCLEOTIDE SEQUENCE</scope>
    <source>
        <strain evidence="1">HHB10654</strain>
    </source>
</reference>
<name>A0ACB8TDC9_9AGAM</name>
<comment type="caution">
    <text evidence="1">The sequence shown here is derived from an EMBL/GenBank/DDBJ whole genome shotgun (WGS) entry which is preliminary data.</text>
</comment>
<gene>
    <name evidence="1" type="ORF">BV25DRAFT_1797397</name>
</gene>
<dbReference type="EMBL" id="MU277193">
    <property type="protein sequence ID" value="KAI0066203.1"/>
    <property type="molecule type" value="Genomic_DNA"/>
</dbReference>
<accession>A0ACB8TDC9</accession>
<protein>
    <submittedName>
        <fullName evidence="1">Fungal pheromone STE3G-protein-coupled receptor</fullName>
    </submittedName>
</protein>
<keyword evidence="1" id="KW-0675">Receptor</keyword>
<organism evidence="1 2">
    <name type="scientific">Artomyces pyxidatus</name>
    <dbReference type="NCBI Taxonomy" id="48021"/>
    <lineage>
        <taxon>Eukaryota</taxon>
        <taxon>Fungi</taxon>
        <taxon>Dikarya</taxon>
        <taxon>Basidiomycota</taxon>
        <taxon>Agaricomycotina</taxon>
        <taxon>Agaricomycetes</taxon>
        <taxon>Russulales</taxon>
        <taxon>Auriscalpiaceae</taxon>
        <taxon>Artomyces</taxon>
    </lineage>
</organism>
<evidence type="ECO:0000313" key="2">
    <source>
        <dbReference type="Proteomes" id="UP000814140"/>
    </source>
</evidence>
<keyword evidence="2" id="KW-1185">Reference proteome</keyword>
<evidence type="ECO:0000313" key="1">
    <source>
        <dbReference type="EMBL" id="KAI0066203.1"/>
    </source>
</evidence>
<sequence length="332" mass="37612">MSLDTTTTVFAAFAFIGFVLALVPFYWHYKAANTGTCLYMFWASLGCLNAFINAVVWNGNWTDHAPVWCDISTRIIVAENSAIPASTLCITRRLYHIATNTVGSKRREAIINFSVGLGLPIFNVALTYIVQGNRYYIYEDLGCWPAIITTQPTYPLFYAWPIALGLVSAGYGVATMYTFIRHRRDIHNVGSDTAMESFRLNKSLYTRLMILCCVDVTLTLPIASYIIYASTRNAYQPWVSWGFLHADFTHIYTLTASFWRTPQVWAVVEVSRWSNTLNAFVFFALFGLAQEAHLHYSLVYKYAKRLGSSWREGSSLHLSRYALLLILAGNCH</sequence>